<gene>
    <name evidence="2" type="ORF">AVDCRST_MAG25-3223</name>
</gene>
<proteinExistence type="predicted"/>
<dbReference type="Gene3D" id="1.10.8.80">
    <property type="entry name" value="Magnesium chelatase subunit I, C-Terminal domain"/>
    <property type="match status" value="1"/>
</dbReference>
<name>A0A6J4S7U6_9ACTN</name>
<feature type="domain" description="ChlI/MoxR AAA lid" evidence="1">
    <location>
        <begin position="4"/>
        <end position="72"/>
    </location>
</feature>
<accession>A0A6J4S7U6</accession>
<evidence type="ECO:0000313" key="2">
    <source>
        <dbReference type="EMBL" id="CAA9488487.1"/>
    </source>
</evidence>
<dbReference type="EMBL" id="CADCVI010000215">
    <property type="protein sequence ID" value="CAA9488487.1"/>
    <property type="molecule type" value="Genomic_DNA"/>
</dbReference>
<dbReference type="PANTHER" id="PTHR42759">
    <property type="entry name" value="MOXR FAMILY PROTEIN"/>
    <property type="match status" value="1"/>
</dbReference>
<protein>
    <recommendedName>
        <fullName evidence="1">ChlI/MoxR AAA lid domain-containing protein</fullName>
    </recommendedName>
</protein>
<dbReference type="PANTHER" id="PTHR42759:SF5">
    <property type="entry name" value="METHANOL DEHYDROGENASE REGULATOR"/>
    <property type="match status" value="1"/>
</dbReference>
<sequence length="82" mass="8351">MVEATRAHPEVSLGVSPRGTIALVRAAQARAATRGRDFVGPEDVKELAPDALPHRISVRGGSSGANAEAVVAEALKSVPSPA</sequence>
<evidence type="ECO:0000259" key="1">
    <source>
        <dbReference type="Pfam" id="PF17863"/>
    </source>
</evidence>
<dbReference type="InterPro" id="IPR050764">
    <property type="entry name" value="CbbQ/NirQ/NorQ/GpvN"/>
</dbReference>
<organism evidence="2">
    <name type="scientific">uncultured Rubrobacteraceae bacterium</name>
    <dbReference type="NCBI Taxonomy" id="349277"/>
    <lineage>
        <taxon>Bacteria</taxon>
        <taxon>Bacillati</taxon>
        <taxon>Actinomycetota</taxon>
        <taxon>Rubrobacteria</taxon>
        <taxon>Rubrobacterales</taxon>
        <taxon>Rubrobacteraceae</taxon>
        <taxon>environmental samples</taxon>
    </lineage>
</organism>
<dbReference type="AlphaFoldDB" id="A0A6J4S7U6"/>
<dbReference type="InterPro" id="IPR041628">
    <property type="entry name" value="ChlI/MoxR_AAA_lid"/>
</dbReference>
<reference evidence="2" key="1">
    <citation type="submission" date="2020-02" db="EMBL/GenBank/DDBJ databases">
        <authorList>
            <person name="Meier V. D."/>
        </authorList>
    </citation>
    <scope>NUCLEOTIDE SEQUENCE</scope>
    <source>
        <strain evidence="2">AVDCRST_MAG25</strain>
    </source>
</reference>
<dbReference type="Pfam" id="PF17863">
    <property type="entry name" value="AAA_lid_2"/>
    <property type="match status" value="1"/>
</dbReference>